<organism evidence="2 3">
    <name type="scientific">Aspergillus sclerotialis</name>
    <dbReference type="NCBI Taxonomy" id="2070753"/>
    <lineage>
        <taxon>Eukaryota</taxon>
        <taxon>Fungi</taxon>
        <taxon>Dikarya</taxon>
        <taxon>Ascomycota</taxon>
        <taxon>Pezizomycotina</taxon>
        <taxon>Eurotiomycetes</taxon>
        <taxon>Eurotiomycetidae</taxon>
        <taxon>Eurotiales</taxon>
        <taxon>Aspergillaceae</taxon>
        <taxon>Aspergillus</taxon>
        <taxon>Aspergillus subgen. Polypaecilum</taxon>
    </lineage>
</organism>
<dbReference type="Proteomes" id="UP000266188">
    <property type="component" value="Unassembled WGS sequence"/>
</dbReference>
<proteinExistence type="predicted"/>
<keyword evidence="3" id="KW-1185">Reference proteome</keyword>
<accession>A0A3A2ZH47</accession>
<name>A0A3A2ZH47_9EURO</name>
<gene>
    <name evidence="2" type="ORF">PHISCL_05735</name>
</gene>
<feature type="compositionally biased region" description="Basic and acidic residues" evidence="1">
    <location>
        <begin position="1"/>
        <end position="11"/>
    </location>
</feature>
<sequence length="174" mass="20027">MSRSSKKEPPRISDLLGQKPFEPFPDFNVSELPSDPDDWIEKKFQDGKPFILRGFNNLLAWTENSELLKTETLAGLVRSNKIKIDHCVPNGPLRELPSFKKYLSEYMNTTEDPDVDCPETWQRAIRTIVPKNLQRLGPRDLARYLPERHQSHVTVVNVGNYGSLYDKPLLLYAS</sequence>
<dbReference type="OrthoDB" id="298344at2759"/>
<protein>
    <submittedName>
        <fullName evidence="2">Zinc finger, ZZ type</fullName>
    </submittedName>
</protein>
<evidence type="ECO:0000256" key="1">
    <source>
        <dbReference type="SAM" id="MobiDB-lite"/>
    </source>
</evidence>
<reference evidence="3" key="1">
    <citation type="submission" date="2017-02" db="EMBL/GenBank/DDBJ databases">
        <authorList>
            <person name="Tafer H."/>
            <person name="Lopandic K."/>
        </authorList>
    </citation>
    <scope>NUCLEOTIDE SEQUENCE [LARGE SCALE GENOMIC DNA]</scope>
    <source>
        <strain evidence="3">CBS 366.77</strain>
    </source>
</reference>
<evidence type="ECO:0000313" key="2">
    <source>
        <dbReference type="EMBL" id="RJE21930.1"/>
    </source>
</evidence>
<dbReference type="EMBL" id="MVGC01000197">
    <property type="protein sequence ID" value="RJE21930.1"/>
    <property type="molecule type" value="Genomic_DNA"/>
</dbReference>
<comment type="caution">
    <text evidence="2">The sequence shown here is derived from an EMBL/GenBank/DDBJ whole genome shotgun (WGS) entry which is preliminary data.</text>
</comment>
<feature type="region of interest" description="Disordered" evidence="1">
    <location>
        <begin position="1"/>
        <end position="27"/>
    </location>
</feature>
<evidence type="ECO:0000313" key="3">
    <source>
        <dbReference type="Proteomes" id="UP000266188"/>
    </source>
</evidence>
<dbReference type="AlphaFoldDB" id="A0A3A2ZH47"/>